<reference evidence="1 2" key="1">
    <citation type="submission" date="2017-02" db="EMBL/GenBank/DDBJ databases">
        <authorList>
            <person name="Peterson S.W."/>
        </authorList>
    </citation>
    <scope>NUCLEOTIDE SEQUENCE [LARGE SCALE GENOMIC DNA]</scope>
    <source>
        <strain evidence="1">C6</strain>
    </source>
</reference>
<gene>
    <name evidence="1" type="ORF">ACNJC6_00468</name>
</gene>
<dbReference type="AlphaFoldDB" id="A0A1R7Q9C9"/>
<sequence length="152" mass="17350">MNTLTISDIFANLADYQDQYLSIISNPEQYYTPVESAYIDVWPVGYTDLYLGDLLQLWFSERWLVNSPCQLLSEQSTSTLKKTVQREHDLYLYQLSGSALSGNNRSKVWSAAEGKSLDVSLDSAFKYYCIYKGVERPDASKLQTLKTFKTAI</sequence>
<evidence type="ECO:0000313" key="2">
    <source>
        <dbReference type="Proteomes" id="UP000196240"/>
    </source>
</evidence>
<evidence type="ECO:0000313" key="1">
    <source>
        <dbReference type="EMBL" id="SJX20869.1"/>
    </source>
</evidence>
<accession>A0A1R7Q9C9</accession>
<dbReference type="RefSeq" id="WP_087010957.1">
    <property type="nucleotide sequence ID" value="NZ_FUUY01000001.1"/>
</dbReference>
<protein>
    <submittedName>
        <fullName evidence="1">Uncharacterized protein</fullName>
    </submittedName>
</protein>
<name>A0A1R7Q9C9_ACIJO</name>
<dbReference type="EMBL" id="FUUY01000001">
    <property type="protein sequence ID" value="SJX20869.1"/>
    <property type="molecule type" value="Genomic_DNA"/>
</dbReference>
<proteinExistence type="predicted"/>
<dbReference type="Proteomes" id="UP000196240">
    <property type="component" value="Unassembled WGS sequence"/>
</dbReference>
<organism evidence="1 2">
    <name type="scientific">Acinetobacter johnsonii</name>
    <dbReference type="NCBI Taxonomy" id="40214"/>
    <lineage>
        <taxon>Bacteria</taxon>
        <taxon>Pseudomonadati</taxon>
        <taxon>Pseudomonadota</taxon>
        <taxon>Gammaproteobacteria</taxon>
        <taxon>Moraxellales</taxon>
        <taxon>Moraxellaceae</taxon>
        <taxon>Acinetobacter</taxon>
    </lineage>
</organism>